<dbReference type="EMBL" id="AWUE01019732">
    <property type="protein sequence ID" value="OMO71809.1"/>
    <property type="molecule type" value="Genomic_DNA"/>
</dbReference>
<dbReference type="AlphaFoldDB" id="A0A1R3HN72"/>
<comment type="caution">
    <text evidence="8">The sequence shown here is derived from an EMBL/GenBank/DDBJ whole genome shotgun (WGS) entry which is preliminary data.</text>
</comment>
<feature type="transmembrane region" description="Helical" evidence="7">
    <location>
        <begin position="234"/>
        <end position="255"/>
    </location>
</feature>
<evidence type="ECO:0000313" key="9">
    <source>
        <dbReference type="Proteomes" id="UP000187203"/>
    </source>
</evidence>
<keyword evidence="9" id="KW-1185">Reference proteome</keyword>
<evidence type="ECO:0000256" key="2">
    <source>
        <dbReference type="ARBA" id="ARBA00009074"/>
    </source>
</evidence>
<dbReference type="PANTHER" id="PTHR31113">
    <property type="entry name" value="UPF0496 PROTEIN 3-RELATED"/>
    <property type="match status" value="1"/>
</dbReference>
<evidence type="ECO:0000256" key="5">
    <source>
        <dbReference type="ARBA" id="ARBA00023136"/>
    </source>
</evidence>
<reference evidence="9" key="1">
    <citation type="submission" date="2013-09" db="EMBL/GenBank/DDBJ databases">
        <title>Corchorus olitorius genome sequencing.</title>
        <authorList>
            <person name="Alam M."/>
            <person name="Haque M.S."/>
            <person name="Islam M.S."/>
            <person name="Emdad E.M."/>
            <person name="Islam M.M."/>
            <person name="Ahmed B."/>
            <person name="Halim A."/>
            <person name="Hossen Q.M.M."/>
            <person name="Hossain M.Z."/>
            <person name="Ahmed R."/>
            <person name="Khan M.M."/>
            <person name="Islam R."/>
            <person name="Rashid M.M."/>
            <person name="Khan S.A."/>
            <person name="Rahman M.S."/>
            <person name="Alam M."/>
            <person name="Yahiya A.S."/>
            <person name="Khan M.S."/>
            <person name="Azam M.S."/>
            <person name="Haque T."/>
            <person name="Lashkar M.Z.H."/>
            <person name="Akhand A.I."/>
            <person name="Morshed G."/>
            <person name="Roy S."/>
            <person name="Uddin K.S."/>
            <person name="Rabeya T."/>
            <person name="Hossain A.S."/>
            <person name="Chowdhury A."/>
            <person name="Snigdha A.R."/>
            <person name="Mortoza M.S."/>
            <person name="Matin S.A."/>
            <person name="Hoque S.M.E."/>
            <person name="Islam M.K."/>
            <person name="Roy D.K."/>
            <person name="Haider R."/>
            <person name="Moosa M.M."/>
            <person name="Elias S.M."/>
            <person name="Hasan A.M."/>
            <person name="Jahan S."/>
            <person name="Shafiuddin M."/>
            <person name="Mahmood N."/>
            <person name="Shommy N.S."/>
        </authorList>
    </citation>
    <scope>NUCLEOTIDE SEQUENCE [LARGE SCALE GENOMIC DNA]</scope>
    <source>
        <strain evidence="9">cv. O-4</strain>
    </source>
</reference>
<keyword evidence="3 7" id="KW-0812">Transmembrane</keyword>
<keyword evidence="4 7" id="KW-1133">Transmembrane helix</keyword>
<protein>
    <submittedName>
        <fullName evidence="8">Uncharacterized protein</fullName>
    </submittedName>
</protein>
<evidence type="ECO:0000256" key="1">
    <source>
        <dbReference type="ARBA" id="ARBA00004370"/>
    </source>
</evidence>
<accession>A0A1R3HN72</accession>
<name>A0A1R3HN72_9ROSI</name>
<dbReference type="GO" id="GO:0016020">
    <property type="term" value="C:membrane"/>
    <property type="evidence" value="ECO:0007669"/>
    <property type="project" value="UniProtKB-SubCell"/>
</dbReference>
<dbReference type="InterPro" id="IPR007749">
    <property type="entry name" value="DUF677"/>
</dbReference>
<keyword evidence="5 7" id="KW-0472">Membrane</keyword>
<keyword evidence="6" id="KW-0175">Coiled coil</keyword>
<dbReference type="Proteomes" id="UP000187203">
    <property type="component" value="Unassembled WGS sequence"/>
</dbReference>
<gene>
    <name evidence="8" type="ORF">COLO4_28024</name>
</gene>
<dbReference type="OrthoDB" id="776561at2759"/>
<dbReference type="PANTHER" id="PTHR31113:SF6">
    <property type="entry name" value="UPF0496 PROTEIN 3"/>
    <property type="match status" value="1"/>
</dbReference>
<evidence type="ECO:0000256" key="6">
    <source>
        <dbReference type="SAM" id="Coils"/>
    </source>
</evidence>
<evidence type="ECO:0000313" key="8">
    <source>
        <dbReference type="EMBL" id="OMO71809.1"/>
    </source>
</evidence>
<feature type="coiled-coil region" evidence="6">
    <location>
        <begin position="284"/>
        <end position="343"/>
    </location>
</feature>
<dbReference type="Pfam" id="PF05055">
    <property type="entry name" value="DUF677"/>
    <property type="match status" value="1"/>
</dbReference>
<proteinExistence type="inferred from homology"/>
<sequence>MKKKIRATLRKFLSSCTAPAANLAVIPNSVDVREEYANAFRTESYMDFWTRVLAISNTEFATCISPMDSTTAARLPSYRLFAEHLLDPDQSTVTRILNLAQNRPTTHSLLLDYFSQTANASLLCGLLLKVIDHTRLKYRSFRTSFQALGVVQFSNENQFSGIVTCLIEFSNCPNPFVSSSPSSNRVRIIQAGCCELLKRLETSRDKARAKLHLVNSLQHGSGIFLVALTTSLTIIVASHALALLVTAPGLIAASFELASSRRLFRESTQLDAAAKGTYILNRDLDTISRLVARLNDEVEDMRAMVKFWLERGEDRLQASCEVARRLKKNDANFTQQLDDLEEHLYLCFMTINRARNLVVKEILDPGPPTIHARTRNPDLRSR</sequence>
<organism evidence="8 9">
    <name type="scientific">Corchorus olitorius</name>
    <dbReference type="NCBI Taxonomy" id="93759"/>
    <lineage>
        <taxon>Eukaryota</taxon>
        <taxon>Viridiplantae</taxon>
        <taxon>Streptophyta</taxon>
        <taxon>Embryophyta</taxon>
        <taxon>Tracheophyta</taxon>
        <taxon>Spermatophyta</taxon>
        <taxon>Magnoliopsida</taxon>
        <taxon>eudicotyledons</taxon>
        <taxon>Gunneridae</taxon>
        <taxon>Pentapetalae</taxon>
        <taxon>rosids</taxon>
        <taxon>malvids</taxon>
        <taxon>Malvales</taxon>
        <taxon>Malvaceae</taxon>
        <taxon>Grewioideae</taxon>
        <taxon>Apeibeae</taxon>
        <taxon>Corchorus</taxon>
    </lineage>
</organism>
<evidence type="ECO:0000256" key="3">
    <source>
        <dbReference type="ARBA" id="ARBA00022692"/>
    </source>
</evidence>
<comment type="subcellular location">
    <subcellularLocation>
        <location evidence="1">Membrane</location>
    </subcellularLocation>
</comment>
<evidence type="ECO:0000256" key="4">
    <source>
        <dbReference type="ARBA" id="ARBA00022989"/>
    </source>
</evidence>
<evidence type="ECO:0000256" key="7">
    <source>
        <dbReference type="SAM" id="Phobius"/>
    </source>
</evidence>
<comment type="similarity">
    <text evidence="2">Belongs to the UPF0496 family.</text>
</comment>
<dbReference type="STRING" id="93759.A0A1R3HN72"/>